<dbReference type="EnsemblPlants" id="Kaladp0021s0040.1.v1.1">
    <property type="protein sequence ID" value="Kaladp0021s0040.1.v1.1"/>
    <property type="gene ID" value="Kaladp0021s0040.v1.1"/>
</dbReference>
<reference evidence="2" key="1">
    <citation type="submission" date="2021-01" db="UniProtKB">
        <authorList>
            <consortium name="EnsemblPlants"/>
        </authorList>
    </citation>
    <scope>IDENTIFICATION</scope>
</reference>
<evidence type="ECO:0000313" key="2">
    <source>
        <dbReference type="EnsemblPlants" id="Kaladp0021s0040.1.v1.1"/>
    </source>
</evidence>
<dbReference type="Gramene" id="Kaladp0021s0040.1.v1.1">
    <property type="protein sequence ID" value="Kaladp0021s0040.1.v1.1"/>
    <property type="gene ID" value="Kaladp0021s0040.v1.1"/>
</dbReference>
<evidence type="ECO:0000256" key="1">
    <source>
        <dbReference type="SAM" id="Coils"/>
    </source>
</evidence>
<organism evidence="2 3">
    <name type="scientific">Kalanchoe fedtschenkoi</name>
    <name type="common">Lavender scallops</name>
    <name type="synonym">South American air plant</name>
    <dbReference type="NCBI Taxonomy" id="63787"/>
    <lineage>
        <taxon>Eukaryota</taxon>
        <taxon>Viridiplantae</taxon>
        <taxon>Streptophyta</taxon>
        <taxon>Embryophyta</taxon>
        <taxon>Tracheophyta</taxon>
        <taxon>Spermatophyta</taxon>
        <taxon>Magnoliopsida</taxon>
        <taxon>eudicotyledons</taxon>
        <taxon>Gunneridae</taxon>
        <taxon>Pentapetalae</taxon>
        <taxon>Saxifragales</taxon>
        <taxon>Crassulaceae</taxon>
        <taxon>Kalanchoe</taxon>
    </lineage>
</organism>
<feature type="coiled-coil region" evidence="1">
    <location>
        <begin position="611"/>
        <end position="729"/>
    </location>
</feature>
<dbReference type="OMA" id="LIMQEIC"/>
<dbReference type="AlphaFoldDB" id="A0A7N0T3P4"/>
<evidence type="ECO:0000313" key="3">
    <source>
        <dbReference type="Proteomes" id="UP000594263"/>
    </source>
</evidence>
<feature type="coiled-coil region" evidence="1">
    <location>
        <begin position="818"/>
        <end position="845"/>
    </location>
</feature>
<dbReference type="PANTHER" id="PTHR33883">
    <property type="entry name" value="WPP DOMAIN-ASSOCIATED PROTEIN"/>
    <property type="match status" value="1"/>
</dbReference>
<evidence type="ECO:0008006" key="4">
    <source>
        <dbReference type="Google" id="ProtNLM"/>
    </source>
</evidence>
<dbReference type="InterPro" id="IPR037490">
    <property type="entry name" value="WAP"/>
</dbReference>
<accession>A0A7N0T3P4</accession>
<keyword evidence="3" id="KW-1185">Reference proteome</keyword>
<sequence length="930" mass="106856">MVLLNSLSMEEELSVDANWSIASSSDELGHSMAASITGSDNLGGELLEGLDSYLDDINDRLTISRMVSDSVIKGMVNAIAQDAEERIKIKELEVAKLKDSLAYYHMGEVEFDSTRLHELGCNSDEHPCGSDFMVEHDRLRHSLADLIASANDQLLRLQNDIGNMQGYVSLVRIGSGTGLVGLNGILHDQKAEKWTDADKTLESLKLTLKNVFKKVENIYHLCDSSLREWKQEQHLREEVEAMVIRQGILSLEEKIVGRSQEHDINPGRNNVDWFDSIGELSKLRRELDVISKSLSMPDNGLASHGSAEINEERNNSKRTDVFQRKTSLWEGNINHDSQIIIPENLESAQFKHMAPDQLFNFLKLEMIKMKRDHESVVHEMTEEYFSLKRRGPSLPPKKDKESDTFRKNVLEVVLKLDAILCKNENVTKLRNSVEGLDGLKRRLDNVLSENHHLKGLLINTQKEVKRLSVFSSEAQKIVSRHSVTEMNLLKKIQNLSDTIRDMHVEAAISEEINNCIFRDMAFTAQDWLKSSIESTKEREACKCFIMEPDVKDLDIEHKIMQNDLDIEHKIMQEVLGVILIEAVKSSEETAVVLHAKSARDSELQVSQQRTILEKERLLQLVSKEEERLTQELNSWKELVEEKEKMMLEVMAELSKTREDLVIVKEEVNRLREKTSAQKLLISESSSKIEDLKSKISQTLKHNRLLEAEIDELKGEHEYLLTELNKVNKERMMLLALCEDKEKVISLFVREREEHGKNIELMHALVIRLTKLISDFEREVAEDMEIKSSRLEDVATQVNFLAKKSNIQRRTSSLYKQRLEKKCLDLQKAEAEVDLLGDEVDLLLNLLEKIYIALDHYSPILKHYPGIVEILKLVRQELSGESTKPHRKHLYREQQCLVSTVQSSLLFVGKTLMQMKAHYKLYEFKVILFVK</sequence>
<keyword evidence="1" id="KW-0175">Coiled coil</keyword>
<proteinExistence type="predicted"/>
<dbReference type="Proteomes" id="UP000594263">
    <property type="component" value="Unplaced"/>
</dbReference>
<dbReference type="PANTHER" id="PTHR33883:SF10">
    <property type="entry name" value="WPP DOMAIN-ASSOCIATED PROTEIN"/>
    <property type="match status" value="1"/>
</dbReference>
<protein>
    <recommendedName>
        <fullName evidence="4">WPP domain-associated protein</fullName>
    </recommendedName>
</protein>
<name>A0A7N0T3P4_KALFE</name>